<evidence type="ECO:0000313" key="5">
    <source>
        <dbReference type="EMBL" id="GFR89620.1"/>
    </source>
</evidence>
<dbReference type="SUPFAM" id="SSF52540">
    <property type="entry name" value="P-loop containing nucleoside triphosphate hydrolases"/>
    <property type="match status" value="1"/>
</dbReference>
<feature type="domain" description="AIG1-type G" evidence="4">
    <location>
        <begin position="287"/>
        <end position="503"/>
    </location>
</feature>
<dbReference type="Pfam" id="PF13365">
    <property type="entry name" value="Trypsin_2"/>
    <property type="match status" value="1"/>
</dbReference>
<dbReference type="Proteomes" id="UP000762676">
    <property type="component" value="Unassembled WGS sequence"/>
</dbReference>
<dbReference type="PROSITE" id="PS51720">
    <property type="entry name" value="G_AIG1"/>
    <property type="match status" value="1"/>
</dbReference>
<evidence type="ECO:0000256" key="1">
    <source>
        <dbReference type="ARBA" id="ARBA00008535"/>
    </source>
</evidence>
<reference evidence="5 6" key="1">
    <citation type="journal article" date="2021" name="Elife">
        <title>Chloroplast acquisition without the gene transfer in kleptoplastic sea slugs, Plakobranchus ocellatus.</title>
        <authorList>
            <person name="Maeda T."/>
            <person name="Takahashi S."/>
            <person name="Yoshida T."/>
            <person name="Shimamura S."/>
            <person name="Takaki Y."/>
            <person name="Nagai Y."/>
            <person name="Toyoda A."/>
            <person name="Suzuki Y."/>
            <person name="Arimoto A."/>
            <person name="Ishii H."/>
            <person name="Satoh N."/>
            <person name="Nishiyama T."/>
            <person name="Hasebe M."/>
            <person name="Maruyama T."/>
            <person name="Minagawa J."/>
            <person name="Obokata J."/>
            <person name="Shigenobu S."/>
        </authorList>
    </citation>
    <scope>NUCLEOTIDE SEQUENCE [LARGE SCALE GENOMIC DNA]</scope>
</reference>
<sequence length="639" mass="72282">MPGRTYRRGGGVLLEYIQVLAALTVRLRVHHVSGNRPNGYTFSGFRNLDLRHLGTGWVYRVTRGDGPCPCGKCPVNIQSTTTWWKIEIFTACHVVYDQREAKSTEADLFYDSDESSAFTTLYGHDVEDNSQQDDVCVLLCISHDHELVRQLMDAVERYELLKWDVKESVMSTLCVVVSHPHGMPKKVTVGEIVSKAKYDPEQSMMTEFMYTYSAETCKGSSGAPVLTVVTRKALGATGVWPGAGPHSGHLEGALNQCGSGSFYVGADVLNRTMLQDSLEKLKTATTYADVNFILIGKTGVGKSALGNSILKKKVFSASPSVESVTRHTEFAISQFDGKIIKVVDMLGVGDTRFSIVESTNLFLEQLNETISVSAGGSHVFLLVFRFGTRFTLEDRDTILILKNVLGNDFVRYSCILVMTHGDSFFELDWEERMSFSEWCRAQRGPFRELVDECEDRVLLFDNLTKDESVQNKQIADLFQAVNVLRTKERNYTAMDYALNTTTREKILIEMKEPEVREKVLQEEATLLRELRRKKSDTQALKVLFMRAESLMRYVQAEDRETGSLRHLVQRVATLRRTVEDSFRAQNSVMDWMTQTMVKEIMAEEEIRLQQEWFGGQLSQMDATYTSGFGIAKQNPDVRR</sequence>
<organism evidence="5 6">
    <name type="scientific">Elysia marginata</name>
    <dbReference type="NCBI Taxonomy" id="1093978"/>
    <lineage>
        <taxon>Eukaryota</taxon>
        <taxon>Metazoa</taxon>
        <taxon>Spiralia</taxon>
        <taxon>Lophotrochozoa</taxon>
        <taxon>Mollusca</taxon>
        <taxon>Gastropoda</taxon>
        <taxon>Heterobranchia</taxon>
        <taxon>Euthyneura</taxon>
        <taxon>Panpulmonata</taxon>
        <taxon>Sacoglossa</taxon>
        <taxon>Placobranchoidea</taxon>
        <taxon>Plakobranchidae</taxon>
        <taxon>Elysia</taxon>
    </lineage>
</organism>
<dbReference type="AlphaFoldDB" id="A0AAV4GWQ5"/>
<keyword evidence="6" id="KW-1185">Reference proteome</keyword>
<dbReference type="Gene3D" id="3.40.50.300">
    <property type="entry name" value="P-loop containing nucleotide triphosphate hydrolases"/>
    <property type="match status" value="1"/>
</dbReference>
<dbReference type="InterPro" id="IPR009003">
    <property type="entry name" value="Peptidase_S1_PA"/>
</dbReference>
<evidence type="ECO:0000256" key="2">
    <source>
        <dbReference type="ARBA" id="ARBA00022741"/>
    </source>
</evidence>
<name>A0AAV4GWQ5_9GAST</name>
<accession>A0AAV4GWQ5</accession>
<proteinExistence type="inferred from homology"/>
<evidence type="ECO:0000259" key="4">
    <source>
        <dbReference type="PROSITE" id="PS51720"/>
    </source>
</evidence>
<keyword evidence="3" id="KW-0342">GTP-binding</keyword>
<dbReference type="SUPFAM" id="SSF50494">
    <property type="entry name" value="Trypsin-like serine proteases"/>
    <property type="match status" value="1"/>
</dbReference>
<dbReference type="InterPro" id="IPR006703">
    <property type="entry name" value="G_AIG1"/>
</dbReference>
<dbReference type="InterPro" id="IPR045058">
    <property type="entry name" value="GIMA/IAN/Toc"/>
</dbReference>
<gene>
    <name evidence="5" type="ORF">ElyMa_006129100</name>
</gene>
<comment type="caution">
    <text evidence="5">The sequence shown here is derived from an EMBL/GenBank/DDBJ whole genome shotgun (WGS) entry which is preliminary data.</text>
</comment>
<keyword evidence="2" id="KW-0547">Nucleotide-binding</keyword>
<dbReference type="GO" id="GO:0005525">
    <property type="term" value="F:GTP binding"/>
    <property type="evidence" value="ECO:0007669"/>
    <property type="project" value="UniProtKB-KW"/>
</dbReference>
<dbReference type="PANTHER" id="PTHR10903">
    <property type="entry name" value="GTPASE, IMAP FAMILY MEMBER-RELATED"/>
    <property type="match status" value="1"/>
</dbReference>
<dbReference type="InterPro" id="IPR027417">
    <property type="entry name" value="P-loop_NTPase"/>
</dbReference>
<evidence type="ECO:0000256" key="3">
    <source>
        <dbReference type="ARBA" id="ARBA00023134"/>
    </source>
</evidence>
<comment type="similarity">
    <text evidence="1">Belongs to the TRAFAC class TrmE-Era-EngA-EngB-Septin-like GTPase superfamily. AIG1/Toc34/Toc159-like paraseptin GTPase family. IAN subfamily.</text>
</comment>
<dbReference type="EMBL" id="BMAT01012316">
    <property type="protein sequence ID" value="GFR89620.1"/>
    <property type="molecule type" value="Genomic_DNA"/>
</dbReference>
<protein>
    <submittedName>
        <fullName evidence="5">Immune-associated nucleotide-binding protein 12</fullName>
    </submittedName>
</protein>
<evidence type="ECO:0000313" key="6">
    <source>
        <dbReference type="Proteomes" id="UP000762676"/>
    </source>
</evidence>
<dbReference type="Pfam" id="PF04548">
    <property type="entry name" value="AIG1"/>
    <property type="match status" value="1"/>
</dbReference>
<dbReference type="PANTHER" id="PTHR10903:SF184">
    <property type="entry name" value="GTP-BINDING PROTEIN A"/>
    <property type="match status" value="1"/>
</dbReference>